<reference evidence="2" key="2">
    <citation type="submission" date="2020-09" db="EMBL/GenBank/DDBJ databases">
        <authorList>
            <person name="Sun Q."/>
            <person name="Kim S."/>
        </authorList>
    </citation>
    <scope>NUCLEOTIDE SEQUENCE</scope>
    <source>
        <strain evidence="2">KCTC 22164</strain>
    </source>
</reference>
<dbReference type="EMBL" id="BMXP01000002">
    <property type="protein sequence ID" value="GGW80698.1"/>
    <property type="molecule type" value="Genomic_DNA"/>
</dbReference>
<sequence>MLRQAARIMKQTALTVCLLMLISGSVSANTPAYFTDAIDKEYRALLQHMADTLPATDQPLVYLSSFTPFSLLDIHATKLSSAKDREAFTNFNLGVLGRQFLNIDKKTHSRLPNLFICKNKACTDKRINAIRQFLDAASAELDAFADNSALFIVQQTSAQVYRVNNTFYSPTQLITYSPSHHAGFVPSATYTLSEPQQSPGLMRLASDSAALRQRMATYSVAAITKVHDKSINVIFGGISDNHWGVVINYNGATPEHGANNHIGLSYDVVRELSETRFYYQTN</sequence>
<name>A0A918MXL5_9ALTE</name>
<evidence type="ECO:0000256" key="1">
    <source>
        <dbReference type="SAM" id="SignalP"/>
    </source>
</evidence>
<evidence type="ECO:0000313" key="2">
    <source>
        <dbReference type="EMBL" id="GGW80698.1"/>
    </source>
</evidence>
<feature type="chain" id="PRO_5037356450" evidence="1">
    <location>
        <begin position="29"/>
        <end position="282"/>
    </location>
</feature>
<dbReference type="RefSeq" id="WP_229805020.1">
    <property type="nucleotide sequence ID" value="NZ_BMXP01000002.1"/>
</dbReference>
<feature type="signal peptide" evidence="1">
    <location>
        <begin position="1"/>
        <end position="28"/>
    </location>
</feature>
<reference evidence="2" key="1">
    <citation type="journal article" date="2014" name="Int. J. Syst. Evol. Microbiol.">
        <title>Complete genome sequence of Corynebacterium casei LMG S-19264T (=DSM 44701T), isolated from a smear-ripened cheese.</title>
        <authorList>
            <consortium name="US DOE Joint Genome Institute (JGI-PGF)"/>
            <person name="Walter F."/>
            <person name="Albersmeier A."/>
            <person name="Kalinowski J."/>
            <person name="Ruckert C."/>
        </authorList>
    </citation>
    <scope>NUCLEOTIDE SEQUENCE</scope>
    <source>
        <strain evidence="2">KCTC 22164</strain>
    </source>
</reference>
<evidence type="ECO:0000313" key="3">
    <source>
        <dbReference type="Proteomes" id="UP000631300"/>
    </source>
</evidence>
<comment type="caution">
    <text evidence="2">The sequence shown here is derived from an EMBL/GenBank/DDBJ whole genome shotgun (WGS) entry which is preliminary data.</text>
</comment>
<accession>A0A918MXL5</accession>
<protein>
    <submittedName>
        <fullName evidence="2">Uncharacterized protein</fullName>
    </submittedName>
</protein>
<dbReference type="AlphaFoldDB" id="A0A918MXL5"/>
<keyword evidence="1" id="KW-0732">Signal</keyword>
<gene>
    <name evidence="2" type="ORF">GCM10007391_12060</name>
</gene>
<dbReference type="Proteomes" id="UP000631300">
    <property type="component" value="Unassembled WGS sequence"/>
</dbReference>
<proteinExistence type="predicted"/>
<keyword evidence="3" id="KW-1185">Reference proteome</keyword>
<organism evidence="2 3">
    <name type="scientific">Alteromonas halophila</name>
    <dbReference type="NCBI Taxonomy" id="516698"/>
    <lineage>
        <taxon>Bacteria</taxon>
        <taxon>Pseudomonadati</taxon>
        <taxon>Pseudomonadota</taxon>
        <taxon>Gammaproteobacteria</taxon>
        <taxon>Alteromonadales</taxon>
        <taxon>Alteromonadaceae</taxon>
        <taxon>Alteromonas/Salinimonas group</taxon>
        <taxon>Alteromonas</taxon>
    </lineage>
</organism>